<protein>
    <submittedName>
        <fullName evidence="1">Uncharacterized protein</fullName>
    </submittedName>
</protein>
<dbReference type="Proteomes" id="UP000192266">
    <property type="component" value="Unassembled WGS sequence"/>
</dbReference>
<dbReference type="EMBL" id="FWWW01000059">
    <property type="protein sequence ID" value="SMB92519.1"/>
    <property type="molecule type" value="Genomic_DNA"/>
</dbReference>
<sequence length="95" mass="10407">MLVAALPGGAVGPQRRELQGVHRYRGGLLLGQPVAELPFGRRGPGLGLLHPHLQAGMDAFRLLVGGQPPAFFRSASTQDNRYDEQGPRAFHHWQF</sequence>
<accession>A0A1W1VGK1</accession>
<evidence type="ECO:0000313" key="2">
    <source>
        <dbReference type="Proteomes" id="UP000192266"/>
    </source>
</evidence>
<keyword evidence="2" id="KW-1185">Reference proteome</keyword>
<organism evidence="1 2">
    <name type="scientific">Hymenobacter roseosalivarius DSM 11622</name>
    <dbReference type="NCBI Taxonomy" id="645990"/>
    <lineage>
        <taxon>Bacteria</taxon>
        <taxon>Pseudomonadati</taxon>
        <taxon>Bacteroidota</taxon>
        <taxon>Cytophagia</taxon>
        <taxon>Cytophagales</taxon>
        <taxon>Hymenobacteraceae</taxon>
        <taxon>Hymenobacter</taxon>
    </lineage>
</organism>
<dbReference type="AlphaFoldDB" id="A0A1W1VGK1"/>
<evidence type="ECO:0000313" key="1">
    <source>
        <dbReference type="EMBL" id="SMB92519.1"/>
    </source>
</evidence>
<proteinExistence type="predicted"/>
<gene>
    <name evidence="1" type="ORF">SAMN00120144_4175</name>
</gene>
<reference evidence="1 2" key="1">
    <citation type="submission" date="2017-04" db="EMBL/GenBank/DDBJ databases">
        <authorList>
            <person name="Afonso C.L."/>
            <person name="Miller P.J."/>
            <person name="Scott M.A."/>
            <person name="Spackman E."/>
            <person name="Goraichik I."/>
            <person name="Dimitrov K.M."/>
            <person name="Suarez D.L."/>
            <person name="Swayne D.E."/>
        </authorList>
    </citation>
    <scope>NUCLEOTIDE SEQUENCE [LARGE SCALE GENOMIC DNA]</scope>
    <source>
        <strain evidence="1 2">DSM 11622</strain>
    </source>
</reference>
<name>A0A1W1VGK1_9BACT</name>